<accession>A0ABS6END6</accession>
<evidence type="ECO:0000259" key="12">
    <source>
        <dbReference type="PROSITE" id="PS50887"/>
    </source>
</evidence>
<organism evidence="13 14">
    <name type="scientific">Butyricicoccus intestinisimiae</name>
    <dbReference type="NCBI Taxonomy" id="2841509"/>
    <lineage>
        <taxon>Bacteria</taxon>
        <taxon>Bacillati</taxon>
        <taxon>Bacillota</taxon>
        <taxon>Clostridia</taxon>
        <taxon>Eubacteriales</taxon>
        <taxon>Butyricicoccaceae</taxon>
        <taxon>Butyricicoccus</taxon>
    </lineage>
</organism>
<name>A0ABS6END6_9FIRM</name>
<keyword evidence="5" id="KW-0540">Nuclease</keyword>
<reference evidence="13 14" key="1">
    <citation type="submission" date="2021-06" db="EMBL/GenBank/DDBJ databases">
        <authorList>
            <person name="Sun Q."/>
            <person name="Li D."/>
        </authorList>
    </citation>
    <scope>NUCLEOTIDE SEQUENCE [LARGE SCALE GENOMIC DNA]</scope>
    <source>
        <strain evidence="13 14">MSJd-7</strain>
    </source>
</reference>
<dbReference type="Pfam" id="PF22335">
    <property type="entry name" value="Cas10-Cmr2_palm2"/>
    <property type="match status" value="1"/>
</dbReference>
<keyword evidence="6" id="KW-0547">Nucleotide-binding</keyword>
<evidence type="ECO:0000313" key="14">
    <source>
        <dbReference type="Proteomes" id="UP000783588"/>
    </source>
</evidence>
<evidence type="ECO:0000256" key="2">
    <source>
        <dbReference type="ARBA" id="ARBA00005700"/>
    </source>
</evidence>
<dbReference type="PANTHER" id="PTHR36528">
    <property type="entry name" value="CRISPR SYSTEM SINGLE-STRAND-SPECIFIC DEOXYRIBONUCLEASE CAS10/CSM1 (SUBTYPE III-A)"/>
    <property type="match status" value="1"/>
</dbReference>
<dbReference type="InterPro" id="IPR013408">
    <property type="entry name" value="Cas10/Csm1"/>
</dbReference>
<evidence type="ECO:0000256" key="10">
    <source>
        <dbReference type="ARBA" id="ARBA00022840"/>
    </source>
</evidence>
<gene>
    <name evidence="13" type="primary">cas10</name>
    <name evidence="13" type="ORF">KQI75_00940</name>
</gene>
<dbReference type="InterPro" id="IPR048693">
    <property type="entry name" value="Cmr2-like_C"/>
</dbReference>
<dbReference type="InterPro" id="IPR041062">
    <property type="entry name" value="Csm1_B"/>
</dbReference>
<dbReference type="InterPro" id="IPR006674">
    <property type="entry name" value="HD_domain"/>
</dbReference>
<comment type="cofactor">
    <cofactor evidence="1">
        <name>a divalent metal cation</name>
        <dbReference type="ChEBI" id="CHEBI:60240"/>
    </cofactor>
</comment>
<keyword evidence="8" id="KW-0378">Hydrolase</keyword>
<dbReference type="Pfam" id="PF20824">
    <property type="entry name" value="Cmr2_hel_dom2"/>
    <property type="match status" value="1"/>
</dbReference>
<evidence type="ECO:0000256" key="8">
    <source>
        <dbReference type="ARBA" id="ARBA00022801"/>
    </source>
</evidence>
<keyword evidence="10" id="KW-0067">ATP-binding</keyword>
<dbReference type="Pfam" id="PF18211">
    <property type="entry name" value="Csm1_B"/>
    <property type="match status" value="1"/>
</dbReference>
<dbReference type="RefSeq" id="WP_216468813.1">
    <property type="nucleotide sequence ID" value="NZ_JAHLQI010000001.1"/>
</dbReference>
<sequence length="786" mass="89831">MEQHNQTLYAVYGALVHDLGKILYRAGESGSHSESGYKKLKAVWNQPDILDCIRYHHADALKSASLSKQSPAYVVYIADNIASATDRREKENVEEGGQPFKKHLPLSSIFNLMHENPKDFEIPLEPLSNNYARPIPSGEYALTQQDYQNVANCLLQALRGIPPEPQWMNTTLSVLETWTSSIPSSTNTREYADVSLYDHQKITAATAACISEYLLEHAVSDYQQVLVKQGKKFWDEKAFLLYSADVSGIQNFIYTVSTDNALRSMRSRSFFLEFLMEHYIDEVLDGCGLSRANLLYSGGGHCYMLLPNTQKTKLCLAQQSAHINRWLREQFGIRLFLADGMTPCSANELTNQPQKDAPYKEIFRRVSQQISYCKMHRYSAAELMELNRGTVRKDGRECKICGAVEQLNGEKCHWCNLFEQISRDIQDKRKTVFVVSETPYTQLHIELPHGDSCAYLSILETDDAQQLLQQTDDVLRVYTKNAQSLLSVGAHYASQLFVGEYHDSNRINELAEKSTGISRIAVCRMDVDDLGKAFISGFERPHAAAAEDQYKYVTISRTASFSRQMSRFFKYYINSILARVTKDALAVTIVYSGGDDVFLVGAWDHILEAAMRIQEDFQTYTCHTLHLSAGILLKNAKYPIRRSASEAAELEAFAKSHDGKNAVTIFEASAQQTYPWQIFQDKVINEKKNLLERFFANQEDAERGKAFLYRLLDLLRNSEQRINLARFAYLLARLEPKKNNPSYAMYAEFSKQMYQWYRNPTDRQQLITAIYIYVYQTRMKGDTDRA</sequence>
<feature type="domain" description="GGDEF" evidence="12">
    <location>
        <begin position="518"/>
        <end position="668"/>
    </location>
</feature>
<dbReference type="PANTHER" id="PTHR36528:SF1">
    <property type="entry name" value="CRISPR SYSTEM SINGLE-STRAND-SPECIFIC DEOXYRIBONUCLEASE CAS10_CSM1 (SUBTYPE III-A)"/>
    <property type="match status" value="1"/>
</dbReference>
<evidence type="ECO:0000256" key="7">
    <source>
        <dbReference type="ARBA" id="ARBA00022759"/>
    </source>
</evidence>
<dbReference type="NCBIfam" id="TIGR02578">
    <property type="entry name" value="cas_TM1811_Csm1"/>
    <property type="match status" value="1"/>
</dbReference>
<evidence type="ECO:0000256" key="5">
    <source>
        <dbReference type="ARBA" id="ARBA00022722"/>
    </source>
</evidence>
<evidence type="ECO:0000256" key="3">
    <source>
        <dbReference type="ARBA" id="ARBA00014333"/>
    </source>
</evidence>
<dbReference type="PROSITE" id="PS50887">
    <property type="entry name" value="GGDEF"/>
    <property type="match status" value="1"/>
</dbReference>
<keyword evidence="9" id="KW-0269">Exonuclease</keyword>
<dbReference type="InterPro" id="IPR054767">
    <property type="entry name" value="Cas10-Cmr2_palm2"/>
</dbReference>
<keyword evidence="14" id="KW-1185">Reference proteome</keyword>
<comment type="similarity">
    <text evidence="2">Belongs to the CRISPR-associated Cas10/Csm1 family.</text>
</comment>
<evidence type="ECO:0000256" key="11">
    <source>
        <dbReference type="ARBA" id="ARBA00032922"/>
    </source>
</evidence>
<dbReference type="Pfam" id="PF01966">
    <property type="entry name" value="HD"/>
    <property type="match status" value="1"/>
</dbReference>
<comment type="caution">
    <text evidence="13">The sequence shown here is derived from an EMBL/GenBank/DDBJ whole genome shotgun (WGS) entry which is preliminary data.</text>
</comment>
<dbReference type="CDD" id="cd09680">
    <property type="entry name" value="Cas10_III"/>
    <property type="match status" value="1"/>
</dbReference>
<evidence type="ECO:0000256" key="1">
    <source>
        <dbReference type="ARBA" id="ARBA00001968"/>
    </source>
</evidence>
<keyword evidence="4" id="KW-0808">Transferase</keyword>
<keyword evidence="7" id="KW-0255">Endonuclease</keyword>
<proteinExistence type="inferred from homology"/>
<dbReference type="InterPro" id="IPR000160">
    <property type="entry name" value="GGDEF_dom"/>
</dbReference>
<evidence type="ECO:0000256" key="6">
    <source>
        <dbReference type="ARBA" id="ARBA00022741"/>
    </source>
</evidence>
<dbReference type="EMBL" id="JAHLQI010000001">
    <property type="protein sequence ID" value="MBU5489203.1"/>
    <property type="molecule type" value="Genomic_DNA"/>
</dbReference>
<evidence type="ECO:0000256" key="9">
    <source>
        <dbReference type="ARBA" id="ARBA00022839"/>
    </source>
</evidence>
<evidence type="ECO:0000256" key="4">
    <source>
        <dbReference type="ARBA" id="ARBA00022679"/>
    </source>
</evidence>
<dbReference type="InterPro" id="IPR052117">
    <property type="entry name" value="Cas10/Csm1_subtype-III-A"/>
</dbReference>
<dbReference type="Proteomes" id="UP000783588">
    <property type="component" value="Unassembled WGS sequence"/>
</dbReference>
<evidence type="ECO:0000313" key="13">
    <source>
        <dbReference type="EMBL" id="MBU5489203.1"/>
    </source>
</evidence>
<protein>
    <recommendedName>
        <fullName evidence="3">CRISPR system single-strand-specific deoxyribonuclease Cas10/Csm1 (subtype III-A)</fullName>
    </recommendedName>
    <alternativeName>
        <fullName evidence="11">Cyclic oligoadenylate synthase</fullName>
    </alternativeName>
</protein>